<protein>
    <submittedName>
        <fullName evidence="1">Uncharacterized protein</fullName>
    </submittedName>
</protein>
<accession>D4RYP8</accession>
<comment type="caution">
    <text evidence="1">The sequence shown here is derived from an EMBL/GenBank/DDBJ whole genome shotgun (WGS) entry which is preliminary data.</text>
</comment>
<gene>
    <name evidence="1" type="ORF">BUTYVIB_00956</name>
</gene>
<name>D4RYP8_9FIRM</name>
<dbReference type="RefSeq" id="WP_005602178.1">
    <property type="nucleotide sequence ID" value="NZ_GG663522.1"/>
</dbReference>
<sequence>MKKFLSEIADETVDLKSLGIGGTDKQKMTDMLYRCYGLKDNT</sequence>
<dbReference type="AlphaFoldDB" id="D4RYP8"/>
<keyword evidence="2" id="KW-1185">Reference proteome</keyword>
<evidence type="ECO:0000313" key="2">
    <source>
        <dbReference type="Proteomes" id="UP000006238"/>
    </source>
</evidence>
<dbReference type="Proteomes" id="UP000006238">
    <property type="component" value="Unassembled WGS sequence"/>
</dbReference>
<organism evidence="1 2">
    <name type="scientific">Eshraghiella crossota DSM 2876</name>
    <dbReference type="NCBI Taxonomy" id="511680"/>
    <lineage>
        <taxon>Bacteria</taxon>
        <taxon>Bacillati</taxon>
        <taxon>Bacillota</taxon>
        <taxon>Clostridia</taxon>
        <taxon>Lachnospirales</taxon>
        <taxon>Lachnospiraceae</taxon>
        <taxon>Eshraghiella</taxon>
    </lineage>
</organism>
<reference evidence="1 2" key="1">
    <citation type="submission" date="2010-02" db="EMBL/GenBank/DDBJ databases">
        <authorList>
            <person name="Weinstock G."/>
            <person name="Sodergren E."/>
            <person name="Clifton S."/>
            <person name="Fulton L."/>
            <person name="Fulton B."/>
            <person name="Courtney L."/>
            <person name="Fronick C."/>
            <person name="Harrison M."/>
            <person name="Strong C."/>
            <person name="Farmer C."/>
            <person name="Delahaunty K."/>
            <person name="Markovic C."/>
            <person name="Hall O."/>
            <person name="Minx P."/>
            <person name="Tomlinson C."/>
            <person name="Mitreva M."/>
            <person name="Nelson J."/>
            <person name="Hou S."/>
            <person name="Wollam A."/>
            <person name="Pepin K.H."/>
            <person name="Johnson M."/>
            <person name="Bhonagiri V."/>
            <person name="Zhang X."/>
            <person name="Suruliraj S."/>
            <person name="Warren W."/>
            <person name="Chinwalla A."/>
            <person name="Mardis E.R."/>
            <person name="Wilson R.K."/>
        </authorList>
    </citation>
    <scope>NUCLEOTIDE SEQUENCE [LARGE SCALE GENOMIC DNA]</scope>
    <source>
        <strain evidence="1 2">DSM 2876</strain>
    </source>
</reference>
<proteinExistence type="predicted"/>
<dbReference type="EMBL" id="ABWN01000023">
    <property type="protein sequence ID" value="EFF68872.1"/>
    <property type="molecule type" value="Genomic_DNA"/>
</dbReference>
<dbReference type="HOGENOM" id="CLU_3248577_0_0_9"/>
<evidence type="ECO:0000313" key="1">
    <source>
        <dbReference type="EMBL" id="EFF68872.1"/>
    </source>
</evidence>